<evidence type="ECO:0008006" key="4">
    <source>
        <dbReference type="Google" id="ProtNLM"/>
    </source>
</evidence>
<name>F4KXS8_HALH1</name>
<dbReference type="PANTHER" id="PTHR37833">
    <property type="entry name" value="LIPOPROTEIN-RELATED"/>
    <property type="match status" value="1"/>
</dbReference>
<dbReference type="OrthoDB" id="826619at2"/>
<reference key="2">
    <citation type="submission" date="2011-04" db="EMBL/GenBank/DDBJ databases">
        <title>Complete sequence of chromosome of Haliscomenobacter hydrossis DSM 1100.</title>
        <authorList>
            <consortium name="US DOE Joint Genome Institute (JGI-PGF)"/>
            <person name="Lucas S."/>
            <person name="Han J."/>
            <person name="Lapidus A."/>
            <person name="Bruce D."/>
            <person name="Goodwin L."/>
            <person name="Pitluck S."/>
            <person name="Peters L."/>
            <person name="Kyrpides N."/>
            <person name="Mavromatis K."/>
            <person name="Ivanova N."/>
            <person name="Ovchinnikova G."/>
            <person name="Pagani I."/>
            <person name="Daligault H."/>
            <person name="Detter J.C."/>
            <person name="Han C."/>
            <person name="Land M."/>
            <person name="Hauser L."/>
            <person name="Markowitz V."/>
            <person name="Cheng J.-F."/>
            <person name="Hugenholtz P."/>
            <person name="Woyke T."/>
            <person name="Wu D."/>
            <person name="Verbarg S."/>
            <person name="Frueling A."/>
            <person name="Brambilla E."/>
            <person name="Klenk H.-P."/>
            <person name="Eisen J.A."/>
        </authorList>
    </citation>
    <scope>NUCLEOTIDE SEQUENCE</scope>
    <source>
        <strain>DSM 1100</strain>
    </source>
</reference>
<sequence length="146" mass="15559">MKYFVVVLLILGGLGTLAAQSTTAEAKIKKNEASAKSKAKKAPALIWDKIEHDFGAIPQGKPVTAVFKIKNKSKTPLIFTSVSASCGCTTPTYTKEPIAPGKTGEITATYNALAPGEFNKQVVVNTNLSEEQVLLRLKGKVEQPAN</sequence>
<evidence type="ECO:0000256" key="1">
    <source>
        <dbReference type="SAM" id="SignalP"/>
    </source>
</evidence>
<feature type="signal peptide" evidence="1">
    <location>
        <begin position="1"/>
        <end position="18"/>
    </location>
</feature>
<dbReference type="KEGG" id="hhy:Halhy_3585"/>
<keyword evidence="1" id="KW-0732">Signal</keyword>
<dbReference type="STRING" id="760192.Halhy_3585"/>
<gene>
    <name evidence="2" type="ordered locus">Halhy_3585</name>
</gene>
<evidence type="ECO:0000313" key="3">
    <source>
        <dbReference type="Proteomes" id="UP000008461"/>
    </source>
</evidence>
<dbReference type="PANTHER" id="PTHR37833:SF1">
    <property type="entry name" value="SIGNAL PEPTIDE PROTEIN"/>
    <property type="match status" value="1"/>
</dbReference>
<accession>F4KXS8</accession>
<dbReference type="AlphaFoldDB" id="F4KXS8"/>
<keyword evidence="3" id="KW-1185">Reference proteome</keyword>
<dbReference type="eggNOG" id="ENOG50333IH">
    <property type="taxonomic scope" value="Bacteria"/>
</dbReference>
<dbReference type="Gene3D" id="2.60.40.10">
    <property type="entry name" value="Immunoglobulins"/>
    <property type="match status" value="1"/>
</dbReference>
<dbReference type="HOGENOM" id="CLU_122784_0_0_10"/>
<dbReference type="Pfam" id="PF07610">
    <property type="entry name" value="DUF1573"/>
    <property type="match status" value="1"/>
</dbReference>
<evidence type="ECO:0000313" key="2">
    <source>
        <dbReference type="EMBL" id="AEE51439.1"/>
    </source>
</evidence>
<organism evidence="2 3">
    <name type="scientific">Haliscomenobacter hydrossis (strain ATCC 27775 / DSM 1100 / LMG 10767 / O)</name>
    <dbReference type="NCBI Taxonomy" id="760192"/>
    <lineage>
        <taxon>Bacteria</taxon>
        <taxon>Pseudomonadati</taxon>
        <taxon>Bacteroidota</taxon>
        <taxon>Saprospiria</taxon>
        <taxon>Saprospirales</taxon>
        <taxon>Haliscomenobacteraceae</taxon>
        <taxon>Haliscomenobacter</taxon>
    </lineage>
</organism>
<protein>
    <recommendedName>
        <fullName evidence="4">DUF1573 domain-containing protein</fullName>
    </recommendedName>
</protein>
<dbReference type="RefSeq" id="WP_013765979.1">
    <property type="nucleotide sequence ID" value="NC_015510.1"/>
</dbReference>
<dbReference type="InterPro" id="IPR013783">
    <property type="entry name" value="Ig-like_fold"/>
</dbReference>
<reference evidence="2 3" key="1">
    <citation type="journal article" date="2011" name="Stand. Genomic Sci.">
        <title>Complete genome sequence of Haliscomenobacter hydrossis type strain (O).</title>
        <authorList>
            <consortium name="US DOE Joint Genome Institute (JGI-PGF)"/>
            <person name="Daligault H."/>
            <person name="Lapidus A."/>
            <person name="Zeytun A."/>
            <person name="Nolan M."/>
            <person name="Lucas S."/>
            <person name="Del Rio T.G."/>
            <person name="Tice H."/>
            <person name="Cheng J.F."/>
            <person name="Tapia R."/>
            <person name="Han C."/>
            <person name="Goodwin L."/>
            <person name="Pitluck S."/>
            <person name="Liolios K."/>
            <person name="Pagani I."/>
            <person name="Ivanova N."/>
            <person name="Huntemann M."/>
            <person name="Mavromatis K."/>
            <person name="Mikhailova N."/>
            <person name="Pati A."/>
            <person name="Chen A."/>
            <person name="Palaniappan K."/>
            <person name="Land M."/>
            <person name="Hauser L."/>
            <person name="Brambilla E.M."/>
            <person name="Rohde M."/>
            <person name="Verbarg S."/>
            <person name="Goker M."/>
            <person name="Bristow J."/>
            <person name="Eisen J.A."/>
            <person name="Markowitz V."/>
            <person name="Hugenholtz P."/>
            <person name="Kyrpides N.C."/>
            <person name="Klenk H.P."/>
            <person name="Woyke T."/>
        </authorList>
    </citation>
    <scope>NUCLEOTIDE SEQUENCE [LARGE SCALE GENOMIC DNA]</scope>
    <source>
        <strain evidence="3">ATCC 27775 / DSM 1100 / LMG 10767 / O</strain>
    </source>
</reference>
<dbReference type="Proteomes" id="UP000008461">
    <property type="component" value="Chromosome"/>
</dbReference>
<feature type="chain" id="PRO_5003312274" description="DUF1573 domain-containing protein" evidence="1">
    <location>
        <begin position="19"/>
        <end position="146"/>
    </location>
</feature>
<proteinExistence type="predicted"/>
<dbReference type="EMBL" id="CP002691">
    <property type="protein sequence ID" value="AEE51439.1"/>
    <property type="molecule type" value="Genomic_DNA"/>
</dbReference>
<dbReference type="InterPro" id="IPR011467">
    <property type="entry name" value="DUF1573"/>
</dbReference>